<dbReference type="Gene3D" id="1.10.10.10">
    <property type="entry name" value="Winged helix-like DNA-binding domain superfamily/Winged helix DNA-binding domain"/>
    <property type="match status" value="1"/>
</dbReference>
<comment type="catalytic activity">
    <reaction evidence="6">
        <text>a 6-O-methyl-2'-deoxyguanosine in DNA + L-cysteinyl-[protein] = S-methyl-L-cysteinyl-[protein] + a 2'-deoxyguanosine in DNA</text>
        <dbReference type="Rhea" id="RHEA:24000"/>
        <dbReference type="Rhea" id="RHEA-COMP:10131"/>
        <dbReference type="Rhea" id="RHEA-COMP:10132"/>
        <dbReference type="Rhea" id="RHEA-COMP:11367"/>
        <dbReference type="Rhea" id="RHEA-COMP:11368"/>
        <dbReference type="ChEBI" id="CHEBI:29950"/>
        <dbReference type="ChEBI" id="CHEBI:82612"/>
        <dbReference type="ChEBI" id="CHEBI:85445"/>
        <dbReference type="ChEBI" id="CHEBI:85448"/>
        <dbReference type="EC" id="2.1.1.63"/>
    </reaction>
</comment>
<dbReference type="PANTHER" id="PTHR10815:SF13">
    <property type="entry name" value="METHYLATED-DNA--PROTEIN-CYSTEINE METHYLTRANSFERASE"/>
    <property type="match status" value="1"/>
</dbReference>
<evidence type="ECO:0000313" key="8">
    <source>
        <dbReference type="EMBL" id="PQJ28874.1"/>
    </source>
</evidence>
<evidence type="ECO:0000313" key="9">
    <source>
        <dbReference type="Proteomes" id="UP000239907"/>
    </source>
</evidence>
<dbReference type="Pfam" id="PF01035">
    <property type="entry name" value="DNA_binding_1"/>
    <property type="match status" value="1"/>
</dbReference>
<keyword evidence="4" id="KW-0227">DNA damage</keyword>
<dbReference type="EMBL" id="MQWA01000001">
    <property type="protein sequence ID" value="PQJ28874.1"/>
    <property type="molecule type" value="Genomic_DNA"/>
</dbReference>
<dbReference type="SUPFAM" id="SSF46767">
    <property type="entry name" value="Methylated DNA-protein cysteine methyltransferase, C-terminal domain"/>
    <property type="match status" value="1"/>
</dbReference>
<dbReference type="GO" id="GO:0032259">
    <property type="term" value="P:methylation"/>
    <property type="evidence" value="ECO:0007669"/>
    <property type="project" value="UniProtKB-KW"/>
</dbReference>
<gene>
    <name evidence="8" type="ORF">BSZ32_10480</name>
</gene>
<keyword evidence="5" id="KW-0234">DNA repair</keyword>
<dbReference type="InterPro" id="IPR036388">
    <property type="entry name" value="WH-like_DNA-bd_sf"/>
</dbReference>
<evidence type="ECO:0000259" key="7">
    <source>
        <dbReference type="Pfam" id="PF01035"/>
    </source>
</evidence>
<dbReference type="AlphaFoldDB" id="A0A2S7U396"/>
<evidence type="ECO:0000256" key="6">
    <source>
        <dbReference type="ARBA" id="ARBA00049348"/>
    </source>
</evidence>
<keyword evidence="2" id="KW-0489">Methyltransferase</keyword>
<evidence type="ECO:0000256" key="2">
    <source>
        <dbReference type="ARBA" id="ARBA00022603"/>
    </source>
</evidence>
<dbReference type="OrthoDB" id="9789813at2"/>
<evidence type="ECO:0000256" key="1">
    <source>
        <dbReference type="ARBA" id="ARBA00001286"/>
    </source>
</evidence>
<evidence type="ECO:0000256" key="3">
    <source>
        <dbReference type="ARBA" id="ARBA00022679"/>
    </source>
</evidence>
<evidence type="ECO:0000256" key="5">
    <source>
        <dbReference type="ARBA" id="ARBA00023204"/>
    </source>
</evidence>
<dbReference type="Proteomes" id="UP000239907">
    <property type="component" value="Unassembled WGS sequence"/>
</dbReference>
<evidence type="ECO:0000256" key="4">
    <source>
        <dbReference type="ARBA" id="ARBA00022763"/>
    </source>
</evidence>
<keyword evidence="3" id="KW-0808">Transferase</keyword>
<keyword evidence="9" id="KW-1185">Reference proteome</keyword>
<organism evidence="8 9">
    <name type="scientific">Rubritalea profundi</name>
    <dbReference type="NCBI Taxonomy" id="1658618"/>
    <lineage>
        <taxon>Bacteria</taxon>
        <taxon>Pseudomonadati</taxon>
        <taxon>Verrucomicrobiota</taxon>
        <taxon>Verrucomicrobiia</taxon>
        <taxon>Verrucomicrobiales</taxon>
        <taxon>Rubritaleaceae</taxon>
        <taxon>Rubritalea</taxon>
    </lineage>
</organism>
<dbReference type="PROSITE" id="PS00374">
    <property type="entry name" value="MGMT"/>
    <property type="match status" value="1"/>
</dbReference>
<comment type="caution">
    <text evidence="8">The sequence shown here is derived from an EMBL/GenBank/DDBJ whole genome shotgun (WGS) entry which is preliminary data.</text>
</comment>
<dbReference type="InterPro" id="IPR036217">
    <property type="entry name" value="MethylDNA_cys_MeTrfase_DNAb"/>
</dbReference>
<proteinExistence type="predicted"/>
<dbReference type="InterPro" id="IPR001497">
    <property type="entry name" value="MethylDNA_cys_MeTrfase_AS"/>
</dbReference>
<dbReference type="PANTHER" id="PTHR10815">
    <property type="entry name" value="METHYLATED-DNA--PROTEIN-CYSTEINE METHYLTRANSFERASE"/>
    <property type="match status" value="1"/>
</dbReference>
<feature type="domain" description="Methylated-DNA-[protein]-cysteine S-methyltransferase DNA binding" evidence="7">
    <location>
        <begin position="8"/>
        <end position="70"/>
    </location>
</feature>
<dbReference type="RefSeq" id="WP_105043362.1">
    <property type="nucleotide sequence ID" value="NZ_MQWA01000001.1"/>
</dbReference>
<dbReference type="GO" id="GO:0003908">
    <property type="term" value="F:methylated-DNA-[protein]-cysteine S-methyltransferase activity"/>
    <property type="evidence" value="ECO:0007669"/>
    <property type="project" value="UniProtKB-EC"/>
</dbReference>
<accession>A0A2S7U396</accession>
<reference evidence="8 9" key="1">
    <citation type="submission" date="2016-12" db="EMBL/GenBank/DDBJ databases">
        <title>Study of bacterial adaptation to deep sea.</title>
        <authorList>
            <person name="Song J."/>
            <person name="Yoshizawa S."/>
            <person name="Kogure K."/>
        </authorList>
    </citation>
    <scope>NUCLEOTIDE SEQUENCE [LARGE SCALE GENOMIC DNA]</scope>
    <source>
        <strain evidence="8 9">SAORIC-165</strain>
    </source>
</reference>
<protein>
    <recommendedName>
        <fullName evidence="7">Methylated-DNA-[protein]-cysteine S-methyltransferase DNA binding domain-containing protein</fullName>
    </recommendedName>
</protein>
<dbReference type="NCBIfam" id="TIGR00589">
    <property type="entry name" value="ogt"/>
    <property type="match status" value="1"/>
</dbReference>
<name>A0A2S7U396_9BACT</name>
<dbReference type="InterPro" id="IPR014048">
    <property type="entry name" value="MethylDNA_cys_MeTrfase_DNA-bd"/>
</dbReference>
<dbReference type="CDD" id="cd06445">
    <property type="entry name" value="ATase"/>
    <property type="match status" value="1"/>
</dbReference>
<dbReference type="GO" id="GO:0006281">
    <property type="term" value="P:DNA repair"/>
    <property type="evidence" value="ECO:0007669"/>
    <property type="project" value="UniProtKB-KW"/>
</dbReference>
<sequence>METRNPTAFEQQIYEATSGIPKGPVTTYKSLAKHVGCGSSQAVGQALKRNPFAAEVPCHRVISSQLKIRRIHGESGG</sequence>
<comment type="catalytic activity">
    <reaction evidence="1">
        <text>a 4-O-methyl-thymidine in DNA + L-cysteinyl-[protein] = a thymidine in DNA + S-methyl-L-cysteinyl-[protein]</text>
        <dbReference type="Rhea" id="RHEA:53428"/>
        <dbReference type="Rhea" id="RHEA-COMP:10131"/>
        <dbReference type="Rhea" id="RHEA-COMP:10132"/>
        <dbReference type="Rhea" id="RHEA-COMP:13555"/>
        <dbReference type="Rhea" id="RHEA-COMP:13556"/>
        <dbReference type="ChEBI" id="CHEBI:29950"/>
        <dbReference type="ChEBI" id="CHEBI:82612"/>
        <dbReference type="ChEBI" id="CHEBI:137386"/>
        <dbReference type="ChEBI" id="CHEBI:137387"/>
        <dbReference type="EC" id="2.1.1.63"/>
    </reaction>
</comment>